<accession>A0A644X6J8</accession>
<dbReference type="EMBL" id="VSSQ01001629">
    <property type="protein sequence ID" value="MPM09923.1"/>
    <property type="molecule type" value="Genomic_DNA"/>
</dbReference>
<gene>
    <name evidence="1" type="ORF">SDC9_56247</name>
</gene>
<evidence type="ECO:0000313" key="1">
    <source>
        <dbReference type="EMBL" id="MPM09923.1"/>
    </source>
</evidence>
<protein>
    <submittedName>
        <fullName evidence="1">Uncharacterized protein</fullName>
    </submittedName>
</protein>
<organism evidence="1">
    <name type="scientific">bioreactor metagenome</name>
    <dbReference type="NCBI Taxonomy" id="1076179"/>
    <lineage>
        <taxon>unclassified sequences</taxon>
        <taxon>metagenomes</taxon>
        <taxon>ecological metagenomes</taxon>
    </lineage>
</organism>
<reference evidence="1" key="1">
    <citation type="submission" date="2019-08" db="EMBL/GenBank/DDBJ databases">
        <authorList>
            <person name="Kucharzyk K."/>
            <person name="Murdoch R.W."/>
            <person name="Higgins S."/>
            <person name="Loffler F."/>
        </authorList>
    </citation>
    <scope>NUCLEOTIDE SEQUENCE</scope>
</reference>
<comment type="caution">
    <text evidence="1">The sequence shown here is derived from an EMBL/GenBank/DDBJ whole genome shotgun (WGS) entry which is preliminary data.</text>
</comment>
<dbReference type="AlphaFoldDB" id="A0A644X6J8"/>
<sequence>MDPEHPLQPDGRTAFACLWVEGFDEGVEFLPGNDPLHFCEELFPLCGFLVFFEGGGVRKSFLAVHRSSSPRMVWSFKQLLRYYFTRSKGDLLETFSEIP</sequence>
<proteinExistence type="predicted"/>
<name>A0A644X6J8_9ZZZZ</name>